<reference evidence="11 12" key="1">
    <citation type="submission" date="2017-06" db="EMBL/GenBank/DDBJ databases">
        <authorList>
            <person name="Kim H.J."/>
            <person name="Triplett B.A."/>
        </authorList>
    </citation>
    <scope>NUCLEOTIDE SEQUENCE [LARGE SCALE GENOMIC DNA]</scope>
    <source>
        <strain evidence="11 12">DSM 43151</strain>
    </source>
</reference>
<dbReference type="RefSeq" id="WP_089293172.1">
    <property type="nucleotide sequence ID" value="NZ_BOMU01000040.1"/>
</dbReference>
<evidence type="ECO:0000256" key="8">
    <source>
        <dbReference type="ARBA" id="ARBA00023239"/>
    </source>
</evidence>
<comment type="catalytic activity">
    <reaction evidence="10">
        <text>7,8-dihydroneopterin 3'-triphosphate + H2O = 6-carboxy-5,6,7,8-tetrahydropterin + triphosphate + acetaldehyde + 2 H(+)</text>
        <dbReference type="Rhea" id="RHEA:27966"/>
        <dbReference type="ChEBI" id="CHEBI:15343"/>
        <dbReference type="ChEBI" id="CHEBI:15377"/>
        <dbReference type="ChEBI" id="CHEBI:15378"/>
        <dbReference type="ChEBI" id="CHEBI:18036"/>
        <dbReference type="ChEBI" id="CHEBI:58462"/>
        <dbReference type="ChEBI" id="CHEBI:61032"/>
        <dbReference type="EC" id="4.1.2.50"/>
    </reaction>
</comment>
<keyword evidence="7" id="KW-0862">Zinc</keyword>
<organism evidence="11 12">
    <name type="scientific">Actinoplanes regularis</name>
    <dbReference type="NCBI Taxonomy" id="52697"/>
    <lineage>
        <taxon>Bacteria</taxon>
        <taxon>Bacillati</taxon>
        <taxon>Actinomycetota</taxon>
        <taxon>Actinomycetes</taxon>
        <taxon>Micromonosporales</taxon>
        <taxon>Micromonosporaceae</taxon>
        <taxon>Actinoplanes</taxon>
    </lineage>
</organism>
<dbReference type="Pfam" id="PF01242">
    <property type="entry name" value="PTPS"/>
    <property type="match status" value="1"/>
</dbReference>
<dbReference type="EMBL" id="FZNR01000003">
    <property type="protein sequence ID" value="SNR53984.1"/>
    <property type="molecule type" value="Genomic_DNA"/>
</dbReference>
<evidence type="ECO:0000256" key="4">
    <source>
        <dbReference type="ARBA" id="ARBA00012982"/>
    </source>
</evidence>
<proteinExistence type="inferred from homology"/>
<evidence type="ECO:0000256" key="10">
    <source>
        <dbReference type="ARBA" id="ARBA00048807"/>
    </source>
</evidence>
<evidence type="ECO:0000313" key="11">
    <source>
        <dbReference type="EMBL" id="SNR53984.1"/>
    </source>
</evidence>
<dbReference type="GO" id="GO:0070497">
    <property type="term" value="F:6-carboxytetrahydropterin synthase activity"/>
    <property type="evidence" value="ECO:0007669"/>
    <property type="project" value="UniProtKB-EC"/>
</dbReference>
<dbReference type="Proteomes" id="UP000198415">
    <property type="component" value="Unassembled WGS sequence"/>
</dbReference>
<dbReference type="Gene3D" id="3.30.479.10">
    <property type="entry name" value="6-pyruvoyl tetrahydropterin synthase/QueD"/>
    <property type="match status" value="1"/>
</dbReference>
<evidence type="ECO:0000256" key="5">
    <source>
        <dbReference type="ARBA" id="ARBA00018141"/>
    </source>
</evidence>
<dbReference type="SUPFAM" id="SSF55620">
    <property type="entry name" value="Tetrahydrobiopterin biosynthesis enzymes-like"/>
    <property type="match status" value="1"/>
</dbReference>
<dbReference type="EC" id="4.1.2.50" evidence="4"/>
<dbReference type="InterPro" id="IPR038418">
    <property type="entry name" value="6-PTP_synth/QueD_sf"/>
</dbReference>
<dbReference type="PANTHER" id="PTHR12589:SF7">
    <property type="entry name" value="6-PYRUVOYL TETRAHYDROBIOPTERIN SYNTHASE"/>
    <property type="match status" value="1"/>
</dbReference>
<dbReference type="PANTHER" id="PTHR12589">
    <property type="entry name" value="PYRUVOYL TETRAHYDROBIOPTERIN SYNTHASE"/>
    <property type="match status" value="1"/>
</dbReference>
<keyword evidence="8" id="KW-0456">Lyase</keyword>
<evidence type="ECO:0000256" key="9">
    <source>
        <dbReference type="ARBA" id="ARBA00031449"/>
    </source>
</evidence>
<dbReference type="AlphaFoldDB" id="A0A238X6L9"/>
<comment type="cofactor">
    <cofactor evidence="1">
        <name>Zn(2+)</name>
        <dbReference type="ChEBI" id="CHEBI:29105"/>
    </cofactor>
</comment>
<dbReference type="InterPro" id="IPR007115">
    <property type="entry name" value="6-PTP_synth/QueD"/>
</dbReference>
<evidence type="ECO:0000256" key="1">
    <source>
        <dbReference type="ARBA" id="ARBA00001947"/>
    </source>
</evidence>
<dbReference type="OrthoDB" id="9804698at2"/>
<dbReference type="UniPathway" id="UPA00391"/>
<evidence type="ECO:0000256" key="7">
    <source>
        <dbReference type="ARBA" id="ARBA00022833"/>
    </source>
</evidence>
<comment type="pathway">
    <text evidence="2">Purine metabolism; 7-cyano-7-deazaguanine biosynthesis.</text>
</comment>
<evidence type="ECO:0000256" key="6">
    <source>
        <dbReference type="ARBA" id="ARBA00022723"/>
    </source>
</evidence>
<keyword evidence="6" id="KW-0479">Metal-binding</keyword>
<keyword evidence="12" id="KW-1185">Reference proteome</keyword>
<evidence type="ECO:0000313" key="12">
    <source>
        <dbReference type="Proteomes" id="UP000198415"/>
    </source>
</evidence>
<comment type="similarity">
    <text evidence="3">Belongs to the PTPS family. QueD subfamily.</text>
</comment>
<gene>
    <name evidence="11" type="ORF">SAMN06264365_10375</name>
</gene>
<dbReference type="GO" id="GO:0046872">
    <property type="term" value="F:metal ion binding"/>
    <property type="evidence" value="ECO:0007669"/>
    <property type="project" value="UniProtKB-KW"/>
</dbReference>
<evidence type="ECO:0000256" key="2">
    <source>
        <dbReference type="ARBA" id="ARBA00005061"/>
    </source>
</evidence>
<accession>A0A238X6L9</accession>
<name>A0A238X6L9_9ACTN</name>
<evidence type="ECO:0000256" key="3">
    <source>
        <dbReference type="ARBA" id="ARBA00008900"/>
    </source>
</evidence>
<protein>
    <recommendedName>
        <fullName evidence="5">6-carboxy-5,6,7,8-tetrahydropterin synthase</fullName>
        <ecNumber evidence="4">4.1.2.50</ecNumber>
    </recommendedName>
    <alternativeName>
        <fullName evidence="9">Queuosine biosynthesis protein QueD</fullName>
    </alternativeName>
</protein>
<sequence>MAERTDELARDATWCEEEREGDCREIRQTAATTAVTVRHNFESAHRLPQLGGKCHNLHGHSWWVEATVAGEAGADGIVVEFHDLKSYLREWIDENLDHGAMLGSEDELVPALNAANSKVFVFGKADPSFGLSWPTVENVAELLSRVTAGYLQSRGWPGVRVSRVVVRETHVNAAEVSW</sequence>